<dbReference type="EC" id="2.1.2.1" evidence="4"/>
<dbReference type="InterPro" id="IPR039429">
    <property type="entry name" value="SHMT-like_dom"/>
</dbReference>
<dbReference type="Gene3D" id="3.90.1150.10">
    <property type="entry name" value="Aspartate Aminotransferase, domain 1"/>
    <property type="match status" value="1"/>
</dbReference>
<dbReference type="PANTHER" id="PTHR11680">
    <property type="entry name" value="SERINE HYDROXYMETHYLTRANSFERASE"/>
    <property type="match status" value="1"/>
</dbReference>
<dbReference type="Pfam" id="PF00464">
    <property type="entry name" value="SHMT"/>
    <property type="match status" value="1"/>
</dbReference>
<comment type="subunit">
    <text evidence="4">Homodimer.</text>
</comment>
<evidence type="ECO:0000256" key="3">
    <source>
        <dbReference type="ARBA" id="ARBA00022898"/>
    </source>
</evidence>
<sequence length="426" mass="44926">MSTPFWGPDFDALQQQDPEIAGVVLSELDRLRGGLQLIASENLTSPAVLAALGSTLSNKYAEGYPGRRYYGGCQVVDVAEEIGIARTKELFGAEHANLQPHSGASANLAAYAAFAKPGDTVLAMDLKQGGHLTHGSKVNFSGQWFNAVSYTVREDSELIDYDQVRDLAREHRPKIIIAGATAYPRLIDFKAFREIADEVGAIFMVDAAHFIGLVAGKAIPSPVSYADVVTATTHKVLRGPRGGMILSRAEHAKAIDKAVFPFSQGGPLMHSVAAKAVAMKEASTPAYQAYTAQVIANAQALAKSLEAEGMRAVSGGTDTHLALIDLRPIGVTGSEAEARSDAARITLNKNAIPYDPAPPMKPSGIRVGSPSVTTQGMVESDMAEIGRLLGRAVKAEQGTPAGDAELAEVAEAVSALVARNPAYPRP</sequence>
<comment type="catalytic activity">
    <reaction evidence="4">
        <text>(6R)-5,10-methylene-5,6,7,8-tetrahydrofolate + glycine + H2O = (6S)-5,6,7,8-tetrahydrofolate + L-serine</text>
        <dbReference type="Rhea" id="RHEA:15481"/>
        <dbReference type="ChEBI" id="CHEBI:15377"/>
        <dbReference type="ChEBI" id="CHEBI:15636"/>
        <dbReference type="ChEBI" id="CHEBI:33384"/>
        <dbReference type="ChEBI" id="CHEBI:57305"/>
        <dbReference type="ChEBI" id="CHEBI:57453"/>
        <dbReference type="EC" id="2.1.2.1"/>
    </reaction>
</comment>
<comment type="similarity">
    <text evidence="2 4">Belongs to the SHMT family.</text>
</comment>
<evidence type="ECO:0000256" key="4">
    <source>
        <dbReference type="HAMAP-Rule" id="MF_00051"/>
    </source>
</evidence>
<dbReference type="EMBL" id="JAAXLA010000030">
    <property type="protein sequence ID" value="NMH99005.1"/>
    <property type="molecule type" value="Genomic_DNA"/>
</dbReference>
<name>A0ABX1SBQ4_9PSEU</name>
<dbReference type="NCBIfam" id="NF000586">
    <property type="entry name" value="PRK00011.1"/>
    <property type="match status" value="1"/>
</dbReference>
<evidence type="ECO:0000256" key="1">
    <source>
        <dbReference type="ARBA" id="ARBA00001933"/>
    </source>
</evidence>
<keyword evidence="3 4" id="KW-0663">Pyridoxal phosphate</keyword>
<organism evidence="6 7">
    <name type="scientific">Pseudonocardia acidicola</name>
    <dbReference type="NCBI Taxonomy" id="2724939"/>
    <lineage>
        <taxon>Bacteria</taxon>
        <taxon>Bacillati</taxon>
        <taxon>Actinomycetota</taxon>
        <taxon>Actinomycetes</taxon>
        <taxon>Pseudonocardiales</taxon>
        <taxon>Pseudonocardiaceae</taxon>
        <taxon>Pseudonocardia</taxon>
    </lineage>
</organism>
<comment type="caution">
    <text evidence="4">Lacks conserved residue(s) required for the propagation of feature annotation.</text>
</comment>
<comment type="caution">
    <text evidence="6">The sequence shown here is derived from an EMBL/GenBank/DDBJ whole genome shotgun (WGS) entry which is preliminary data.</text>
</comment>
<feature type="modified residue" description="N6-(pyridoxal phosphate)lysine" evidence="4">
    <location>
        <position position="235"/>
    </location>
</feature>
<proteinExistence type="inferred from homology"/>
<comment type="function">
    <text evidence="4">Catalyzes the reversible interconversion of serine and glycine with tetrahydrofolate (THF) serving as the one-carbon carrier. This reaction serves as the major source of one-carbon groups required for the biosynthesis of purines, thymidylate, methionine, and other important biomolecules. Also exhibits THF-independent aldolase activity toward beta-hydroxyamino acids, producing glycine and aldehydes, via a retro-aldol mechanism.</text>
</comment>
<feature type="domain" description="Serine hydroxymethyltransferase-like" evidence="5">
    <location>
        <begin position="13"/>
        <end position="387"/>
    </location>
</feature>
<evidence type="ECO:0000313" key="7">
    <source>
        <dbReference type="Proteomes" id="UP000820669"/>
    </source>
</evidence>
<comment type="pathway">
    <text evidence="4">Amino-acid biosynthesis; glycine biosynthesis; glycine from L-serine: step 1/1.</text>
</comment>
<keyword evidence="7" id="KW-1185">Reference proteome</keyword>
<feature type="binding site" evidence="4">
    <location>
        <begin position="130"/>
        <end position="132"/>
    </location>
    <ligand>
        <name>(6S)-5,6,7,8-tetrahydrofolate</name>
        <dbReference type="ChEBI" id="CHEBI:57453"/>
    </ligand>
</feature>
<evidence type="ECO:0000256" key="2">
    <source>
        <dbReference type="ARBA" id="ARBA00006376"/>
    </source>
</evidence>
<keyword evidence="4" id="KW-0554">One-carbon metabolism</keyword>
<dbReference type="CDD" id="cd00378">
    <property type="entry name" value="SHMT"/>
    <property type="match status" value="1"/>
</dbReference>
<dbReference type="Gene3D" id="3.40.640.10">
    <property type="entry name" value="Type I PLP-dependent aspartate aminotransferase-like (Major domain)"/>
    <property type="match status" value="1"/>
</dbReference>
<dbReference type="InterPro" id="IPR049943">
    <property type="entry name" value="Ser_HO-MeTrfase-like"/>
</dbReference>
<dbReference type="HAMAP" id="MF_00051">
    <property type="entry name" value="SHMT"/>
    <property type="match status" value="1"/>
</dbReference>
<accession>A0ABX1SBQ4</accession>
<dbReference type="InterPro" id="IPR015422">
    <property type="entry name" value="PyrdxlP-dep_Trfase_small"/>
</dbReference>
<dbReference type="InterPro" id="IPR015421">
    <property type="entry name" value="PyrdxlP-dep_Trfase_major"/>
</dbReference>
<comment type="cofactor">
    <cofactor evidence="1 4">
        <name>pyridoxal 5'-phosphate</name>
        <dbReference type="ChEBI" id="CHEBI:597326"/>
    </cofactor>
</comment>
<evidence type="ECO:0000313" key="6">
    <source>
        <dbReference type="EMBL" id="NMH99005.1"/>
    </source>
</evidence>
<dbReference type="SUPFAM" id="SSF53383">
    <property type="entry name" value="PLP-dependent transferases"/>
    <property type="match status" value="1"/>
</dbReference>
<keyword evidence="4" id="KW-0808">Transferase</keyword>
<protein>
    <recommendedName>
        <fullName evidence="4">Serine hydroxymethyltransferase</fullName>
        <shortName evidence="4">SHMT</shortName>
        <shortName evidence="4">Serine methylase</shortName>
        <ecNumber evidence="4">2.1.2.1</ecNumber>
    </recommendedName>
</protein>
<reference evidence="6 7" key="1">
    <citation type="submission" date="2020-04" db="EMBL/GenBank/DDBJ databases">
        <authorList>
            <person name="Klaysubun C."/>
            <person name="Duangmal K."/>
            <person name="Lipun K."/>
        </authorList>
    </citation>
    <scope>NUCLEOTIDE SEQUENCE [LARGE SCALE GENOMIC DNA]</scope>
    <source>
        <strain evidence="6 7">K10HN5</strain>
    </source>
</reference>
<dbReference type="PIRSF" id="PIRSF000412">
    <property type="entry name" value="SHMT"/>
    <property type="match status" value="1"/>
</dbReference>
<evidence type="ECO:0000259" key="5">
    <source>
        <dbReference type="Pfam" id="PF00464"/>
    </source>
</evidence>
<dbReference type="Proteomes" id="UP000820669">
    <property type="component" value="Unassembled WGS sequence"/>
</dbReference>
<keyword evidence="4" id="KW-0963">Cytoplasm</keyword>
<keyword evidence="4" id="KW-0028">Amino-acid biosynthesis</keyword>
<comment type="pathway">
    <text evidence="4">One-carbon metabolism; tetrahydrofolate interconversion.</text>
</comment>
<dbReference type="PANTHER" id="PTHR11680:SF35">
    <property type="entry name" value="SERINE HYDROXYMETHYLTRANSFERASE 1"/>
    <property type="match status" value="1"/>
</dbReference>
<feature type="site" description="Plays an important role in substrate specificity" evidence="4">
    <location>
        <position position="234"/>
    </location>
</feature>
<dbReference type="InterPro" id="IPR001085">
    <property type="entry name" value="Ser_HO-MeTrfase"/>
</dbReference>
<comment type="subcellular location">
    <subcellularLocation>
        <location evidence="4">Cytoplasm</location>
    </subcellularLocation>
</comment>
<gene>
    <name evidence="4" type="primary">glyA</name>
    <name evidence="6" type="ORF">HF526_17060</name>
</gene>
<feature type="binding site" evidence="4">
    <location>
        <position position="250"/>
    </location>
    <ligand>
        <name>(6S)-5,6,7,8-tetrahydrofolate</name>
        <dbReference type="ChEBI" id="CHEBI:57453"/>
    </ligand>
</feature>
<dbReference type="RefSeq" id="WP_169382451.1">
    <property type="nucleotide sequence ID" value="NZ_JAAXLA010000030.1"/>
</dbReference>
<feature type="binding site" evidence="4">
    <location>
        <position position="126"/>
    </location>
    <ligand>
        <name>(6S)-5,6,7,8-tetrahydrofolate</name>
        <dbReference type="ChEBI" id="CHEBI:57453"/>
    </ligand>
</feature>
<dbReference type="InterPro" id="IPR015424">
    <property type="entry name" value="PyrdxlP-dep_Trfase"/>
</dbReference>